<dbReference type="Proteomes" id="UP000255423">
    <property type="component" value="Unassembled WGS sequence"/>
</dbReference>
<dbReference type="InterPro" id="IPR004869">
    <property type="entry name" value="MMPL_dom"/>
</dbReference>
<dbReference type="EMBL" id="UHJL01000001">
    <property type="protein sequence ID" value="SUQ18793.1"/>
    <property type="molecule type" value="Genomic_DNA"/>
</dbReference>
<feature type="transmembrane region" description="Helical" evidence="6">
    <location>
        <begin position="414"/>
        <end position="433"/>
    </location>
</feature>
<feature type="transmembrane region" description="Helical" evidence="6">
    <location>
        <begin position="742"/>
        <end position="766"/>
    </location>
</feature>
<dbReference type="Gene3D" id="1.20.1640.10">
    <property type="entry name" value="Multidrug efflux transporter AcrB transmembrane domain"/>
    <property type="match status" value="2"/>
</dbReference>
<organism evidence="8 9">
    <name type="scientific">Fibrobacter succinogenes</name>
    <name type="common">Bacteroides succinogenes</name>
    <dbReference type="NCBI Taxonomy" id="833"/>
    <lineage>
        <taxon>Bacteria</taxon>
        <taxon>Pseudomonadati</taxon>
        <taxon>Fibrobacterota</taxon>
        <taxon>Fibrobacteria</taxon>
        <taxon>Fibrobacterales</taxon>
        <taxon>Fibrobacteraceae</taxon>
        <taxon>Fibrobacter</taxon>
    </lineage>
</organism>
<evidence type="ECO:0000256" key="6">
    <source>
        <dbReference type="SAM" id="Phobius"/>
    </source>
</evidence>
<dbReference type="GO" id="GO:0005886">
    <property type="term" value="C:plasma membrane"/>
    <property type="evidence" value="ECO:0007669"/>
    <property type="project" value="UniProtKB-SubCell"/>
</dbReference>
<dbReference type="PANTHER" id="PTHR33406:SF13">
    <property type="entry name" value="MEMBRANE PROTEIN YDFJ"/>
    <property type="match status" value="1"/>
</dbReference>
<dbReference type="SUPFAM" id="SSF82866">
    <property type="entry name" value="Multidrug efflux transporter AcrB transmembrane domain"/>
    <property type="match status" value="2"/>
</dbReference>
<evidence type="ECO:0000256" key="3">
    <source>
        <dbReference type="ARBA" id="ARBA00022692"/>
    </source>
</evidence>
<feature type="transmembrane region" description="Helical" evidence="6">
    <location>
        <begin position="339"/>
        <end position="360"/>
    </location>
</feature>
<gene>
    <name evidence="8" type="ORF">SAMN05661053_0012</name>
</gene>
<feature type="transmembrane region" description="Helical" evidence="6">
    <location>
        <begin position="439"/>
        <end position="468"/>
    </location>
</feature>
<keyword evidence="2" id="KW-1003">Cell membrane</keyword>
<comment type="subcellular location">
    <subcellularLocation>
        <location evidence="1">Cell membrane</location>
        <topology evidence="1">Multi-pass membrane protein</topology>
    </subcellularLocation>
</comment>
<dbReference type="PANTHER" id="PTHR33406">
    <property type="entry name" value="MEMBRANE PROTEIN MJ1562-RELATED"/>
    <property type="match status" value="1"/>
</dbReference>
<dbReference type="RefSeq" id="WP_109571649.1">
    <property type="nucleotide sequence ID" value="NZ_UHJL01000001.1"/>
</dbReference>
<keyword evidence="3 6" id="KW-0812">Transmembrane</keyword>
<feature type="transmembrane region" description="Helical" evidence="6">
    <location>
        <begin position="772"/>
        <end position="797"/>
    </location>
</feature>
<evidence type="ECO:0000256" key="4">
    <source>
        <dbReference type="ARBA" id="ARBA00022989"/>
    </source>
</evidence>
<dbReference type="InterPro" id="IPR000731">
    <property type="entry name" value="SSD"/>
</dbReference>
<feature type="transmembrane region" description="Helical" evidence="6">
    <location>
        <begin position="717"/>
        <end position="735"/>
    </location>
</feature>
<keyword evidence="5 6" id="KW-0472">Membrane</keyword>
<feature type="transmembrane region" description="Helical" evidence="6">
    <location>
        <begin position="489"/>
        <end position="508"/>
    </location>
</feature>
<evidence type="ECO:0000256" key="5">
    <source>
        <dbReference type="ARBA" id="ARBA00023136"/>
    </source>
</evidence>
<feature type="transmembrane region" description="Helical" evidence="6">
    <location>
        <begin position="24"/>
        <end position="43"/>
    </location>
</feature>
<evidence type="ECO:0000256" key="1">
    <source>
        <dbReference type="ARBA" id="ARBA00004651"/>
    </source>
</evidence>
<feature type="domain" description="SSD" evidence="7">
    <location>
        <begin position="353"/>
        <end position="464"/>
    </location>
</feature>
<evidence type="ECO:0000256" key="2">
    <source>
        <dbReference type="ARBA" id="ARBA00022475"/>
    </source>
</evidence>
<evidence type="ECO:0000259" key="7">
    <source>
        <dbReference type="PROSITE" id="PS50156"/>
    </source>
</evidence>
<protein>
    <recommendedName>
        <fullName evidence="7">SSD domain-containing protein</fullName>
    </recommendedName>
</protein>
<dbReference type="AlphaFoldDB" id="A0A380RT98"/>
<feature type="transmembrane region" description="Helical" evidence="6">
    <location>
        <begin position="843"/>
        <end position="867"/>
    </location>
</feature>
<evidence type="ECO:0000313" key="8">
    <source>
        <dbReference type="EMBL" id="SUQ18793.1"/>
    </source>
</evidence>
<sequence>MNTKKSFAEKFSQWYIPLICRHKYAALAFYILLALLLAFPILVKPGLKLDADLSHLLPEDTPSVKALEESYERFGSTDRFMIAIQSESVELAAALQDSVQAYIHKNWQGDFVSTQVDNDNQFFKDNALLYLPVKHLEKIRDNLEDLQLEIGRKNGPLVVDLLGDGPTDSASSANGETAPKKERVWFDANLPMELGLPEEAVSAFDAFFKKETKVDTVSGKKEWNPKAYLPENMKNRLIGSPEPDSTGKILFNAVVNAKLIKPSTDYEFVTKILAKTDELLAYFRSKNYPVPTRFTVEGTYEGLKEVDEVANDSIFSFGISLVLIFLLTAFFFRSVKGPILVTGSVLYACLPTLAFTALFYGKLNPFTVFVASIILGIGIDYSIHILGNAQKLLNKYSSLEEVLEETQRKMLKPFILASFTTIAAFLTLLVAHFRGFYEFGIVASMGVLFSMMTSVLVLPVFVACMGGIPAAPQKSLLPDSWSEQRIFSFFKHAALIGFVLGAVALWFAPNVDFEHNLKNLRRVHKDKVIPAAEQKISTKVTRATNRAVTSTPAAVMGSKPEQLDKLYDTLMIRLHDEKDPLLGSFLTLKSFVPPADSQEKRLEVIEEIRDLVEARVFDKAEGDDSANVSTLRKLAQVEKPFAAEDVPAWTLDLLREKDGSYGKIGFIYGDFPSWDAHALHRFQERYGNWNFDGERLRTFSSQFILSDVIESVKADSFNLASVIVLVIFLTLIVSFRKPSMFLAGGVSFGMGALLTLGLLGALTYFFEFGKISIYNVIVIPMTLGIGIDATIHFITSWCSKSNEGMNLRQLFDTTGRNVMASSMTTIAGFVGFLFTTHRGLQGIGHLACMGIFMFLVTSVIFSMYLCGSWLKKKDEKK</sequence>
<feature type="transmembrane region" description="Helical" evidence="6">
    <location>
        <begin position="818"/>
        <end position="837"/>
    </location>
</feature>
<dbReference type="PROSITE" id="PS50156">
    <property type="entry name" value="SSD"/>
    <property type="match status" value="1"/>
</dbReference>
<dbReference type="InterPro" id="IPR050545">
    <property type="entry name" value="Mycobact_MmpL"/>
</dbReference>
<accession>A0A380RT98</accession>
<reference evidence="8 9" key="1">
    <citation type="submission" date="2017-08" db="EMBL/GenBank/DDBJ databases">
        <authorList>
            <person name="de Groot N.N."/>
        </authorList>
    </citation>
    <scope>NUCLEOTIDE SEQUENCE [LARGE SCALE GENOMIC DNA]</scope>
    <source>
        <strain evidence="8 9">HM2</strain>
    </source>
</reference>
<proteinExistence type="predicted"/>
<evidence type="ECO:0000313" key="9">
    <source>
        <dbReference type="Proteomes" id="UP000255423"/>
    </source>
</evidence>
<dbReference type="Pfam" id="PF03176">
    <property type="entry name" value="MMPL"/>
    <property type="match status" value="2"/>
</dbReference>
<feature type="transmembrane region" description="Helical" evidence="6">
    <location>
        <begin position="314"/>
        <end position="332"/>
    </location>
</feature>
<keyword evidence="4 6" id="KW-1133">Transmembrane helix</keyword>
<feature type="transmembrane region" description="Helical" evidence="6">
    <location>
        <begin position="366"/>
        <end position="387"/>
    </location>
</feature>
<name>A0A380RT98_FIBSU</name>